<dbReference type="InterPro" id="IPR001163">
    <property type="entry name" value="Sm_dom_euk/arc"/>
</dbReference>
<dbReference type="AlphaFoldDB" id="A0A2P6V2F1"/>
<dbReference type="PANTHER" id="PTHR10701">
    <property type="entry name" value="SMALL NUCLEAR RIBONUCLEOPROTEIN-ASSOCIATED PROTEIN B AND N"/>
    <property type="match status" value="1"/>
</dbReference>
<keyword evidence="4" id="KW-1185">Reference proteome</keyword>
<dbReference type="InterPro" id="IPR050914">
    <property type="entry name" value="snRNP_SmB/NAA38-like"/>
</dbReference>
<feature type="region of interest" description="Disordered" evidence="1">
    <location>
        <begin position="1"/>
        <end position="22"/>
    </location>
</feature>
<protein>
    <submittedName>
        <fullName evidence="3">LSM domain-containing 1</fullName>
    </submittedName>
</protein>
<dbReference type="PANTHER" id="PTHR10701:SF5">
    <property type="entry name" value="N-ALPHA-ACETYLTRANSFERASE 38, NATC AUXILIARY SUBUNIT"/>
    <property type="match status" value="1"/>
</dbReference>
<sequence length="114" mass="12524">MQAAGQRAAQPPSLQTQERSPVAERAAALLHKRCRIHVRDGRVLVGDFNCLDRQGNIILANTHEVLTVAGRPHEKLMGQVLVPAAHRVSIEFQAVNPSEHAALQQLLSWRPEGS</sequence>
<evidence type="ECO:0000313" key="4">
    <source>
        <dbReference type="Proteomes" id="UP000239649"/>
    </source>
</evidence>
<dbReference type="InterPro" id="IPR034110">
    <property type="entry name" value="LSMD1_Sm"/>
</dbReference>
<comment type="caution">
    <text evidence="3">The sequence shown here is derived from an EMBL/GenBank/DDBJ whole genome shotgun (WGS) entry which is preliminary data.</text>
</comment>
<accession>A0A2P6V2F1</accession>
<dbReference type="InterPro" id="IPR010920">
    <property type="entry name" value="LSM_dom_sf"/>
</dbReference>
<dbReference type="Gene3D" id="2.30.30.100">
    <property type="match status" value="1"/>
</dbReference>
<gene>
    <name evidence="3" type="ORF">C2E20_8133</name>
</gene>
<name>A0A2P6V2F1_9CHLO</name>
<reference evidence="3 4" key="1">
    <citation type="journal article" date="2018" name="Plant J.">
        <title>Genome sequences of Chlorella sorokiniana UTEX 1602 and Micractinium conductrix SAG 241.80: implications to maltose excretion by a green alga.</title>
        <authorList>
            <person name="Arriola M.B."/>
            <person name="Velmurugan N."/>
            <person name="Zhang Y."/>
            <person name="Plunkett M.H."/>
            <person name="Hondzo H."/>
            <person name="Barney B.M."/>
        </authorList>
    </citation>
    <scope>NUCLEOTIDE SEQUENCE [LARGE SCALE GENOMIC DNA]</scope>
    <source>
        <strain evidence="3 4">SAG 241.80</strain>
    </source>
</reference>
<evidence type="ECO:0000313" key="3">
    <source>
        <dbReference type="EMBL" id="PSC68263.1"/>
    </source>
</evidence>
<dbReference type="EMBL" id="LHPF02000039">
    <property type="protein sequence ID" value="PSC68263.1"/>
    <property type="molecule type" value="Genomic_DNA"/>
</dbReference>
<evidence type="ECO:0000256" key="1">
    <source>
        <dbReference type="SAM" id="MobiDB-lite"/>
    </source>
</evidence>
<evidence type="ECO:0000259" key="2">
    <source>
        <dbReference type="Pfam" id="PF01423"/>
    </source>
</evidence>
<dbReference type="OrthoDB" id="368909at2759"/>
<proteinExistence type="predicted"/>
<dbReference type="GO" id="GO:0031417">
    <property type="term" value="C:NatC complex"/>
    <property type="evidence" value="ECO:0007669"/>
    <property type="project" value="InterPro"/>
</dbReference>
<dbReference type="Pfam" id="PF01423">
    <property type="entry name" value="LSM"/>
    <property type="match status" value="1"/>
</dbReference>
<dbReference type="SUPFAM" id="SSF50182">
    <property type="entry name" value="Sm-like ribonucleoproteins"/>
    <property type="match status" value="1"/>
</dbReference>
<dbReference type="Proteomes" id="UP000239649">
    <property type="component" value="Unassembled WGS sequence"/>
</dbReference>
<organism evidence="3 4">
    <name type="scientific">Micractinium conductrix</name>
    <dbReference type="NCBI Taxonomy" id="554055"/>
    <lineage>
        <taxon>Eukaryota</taxon>
        <taxon>Viridiplantae</taxon>
        <taxon>Chlorophyta</taxon>
        <taxon>core chlorophytes</taxon>
        <taxon>Trebouxiophyceae</taxon>
        <taxon>Chlorellales</taxon>
        <taxon>Chlorellaceae</taxon>
        <taxon>Chlorella clade</taxon>
        <taxon>Micractinium</taxon>
    </lineage>
</organism>
<dbReference type="CDD" id="cd06168">
    <property type="entry name" value="LSMD1"/>
    <property type="match status" value="1"/>
</dbReference>
<feature type="domain" description="Sm" evidence="2">
    <location>
        <begin position="29"/>
        <end position="82"/>
    </location>
</feature>